<dbReference type="Proteomes" id="UP000054560">
    <property type="component" value="Unassembled WGS sequence"/>
</dbReference>
<dbReference type="InterPro" id="IPR013154">
    <property type="entry name" value="ADH-like_N"/>
</dbReference>
<dbReference type="InterPro" id="IPR051034">
    <property type="entry name" value="Mito_Enoyl-ACP_Reductase"/>
</dbReference>
<evidence type="ECO:0000313" key="14">
    <source>
        <dbReference type="EMBL" id="KNC80486.1"/>
    </source>
</evidence>
<dbReference type="InterPro" id="IPR020843">
    <property type="entry name" value="ER"/>
</dbReference>
<evidence type="ECO:0000256" key="5">
    <source>
        <dbReference type="ARBA" id="ARBA00022857"/>
    </source>
</evidence>
<protein>
    <recommendedName>
        <fullName evidence="11">enoyl-[acyl-carrier-protein] reductase</fullName>
        <ecNumber evidence="11">1.3.1.104</ecNumber>
    </recommendedName>
</protein>
<dbReference type="Gene3D" id="3.40.50.720">
    <property type="entry name" value="NAD(P)-binding Rossmann-like Domain"/>
    <property type="match status" value="1"/>
</dbReference>
<evidence type="ECO:0000256" key="6">
    <source>
        <dbReference type="ARBA" id="ARBA00022946"/>
    </source>
</evidence>
<comment type="similarity">
    <text evidence="2">Belongs to the zinc-containing alcohol dehydrogenase family. Quinone oxidoreductase subfamily.</text>
</comment>
<feature type="domain" description="Enoyl reductase (ER)" evidence="13">
    <location>
        <begin position="47"/>
        <end position="279"/>
    </location>
</feature>
<dbReference type="RefSeq" id="XP_014154388.1">
    <property type="nucleotide sequence ID" value="XM_014298913.1"/>
</dbReference>
<keyword evidence="4" id="KW-0276">Fatty acid metabolism</keyword>
<dbReference type="Pfam" id="PF00107">
    <property type="entry name" value="ADH_zinc_N"/>
    <property type="match status" value="1"/>
</dbReference>
<keyword evidence="7" id="KW-0560">Oxidoreductase</keyword>
<evidence type="ECO:0000256" key="7">
    <source>
        <dbReference type="ARBA" id="ARBA00023002"/>
    </source>
</evidence>
<evidence type="ECO:0000313" key="15">
    <source>
        <dbReference type="Proteomes" id="UP000054560"/>
    </source>
</evidence>
<dbReference type="Gene3D" id="3.90.180.10">
    <property type="entry name" value="Medium-chain alcohol dehydrogenases, catalytic domain"/>
    <property type="match status" value="1"/>
</dbReference>
<dbReference type="GO" id="GO:0005739">
    <property type="term" value="C:mitochondrion"/>
    <property type="evidence" value="ECO:0007669"/>
    <property type="project" value="UniProtKB-SubCell"/>
</dbReference>
<keyword evidence="15" id="KW-1185">Reference proteome</keyword>
<dbReference type="SMART" id="SM00829">
    <property type="entry name" value="PKS_ER"/>
    <property type="match status" value="1"/>
</dbReference>
<dbReference type="OrthoDB" id="7482721at2759"/>
<dbReference type="PROSITE" id="PS51257">
    <property type="entry name" value="PROKAR_LIPOPROTEIN"/>
    <property type="match status" value="1"/>
</dbReference>
<evidence type="ECO:0000256" key="12">
    <source>
        <dbReference type="ARBA" id="ARBA00048843"/>
    </source>
</evidence>
<proteinExistence type="inferred from homology"/>
<keyword evidence="10" id="KW-0275">Fatty acid biosynthesis</keyword>
<name>A0A0L0FVA0_9EUKA</name>
<dbReference type="STRING" id="667725.A0A0L0FVA0"/>
<keyword evidence="9" id="KW-0496">Mitochondrion</keyword>
<dbReference type="SUPFAM" id="SSF51735">
    <property type="entry name" value="NAD(P)-binding Rossmann-fold domains"/>
    <property type="match status" value="1"/>
</dbReference>
<evidence type="ECO:0000256" key="4">
    <source>
        <dbReference type="ARBA" id="ARBA00022832"/>
    </source>
</evidence>
<reference evidence="14 15" key="1">
    <citation type="submission" date="2011-02" db="EMBL/GenBank/DDBJ databases">
        <title>The Genome Sequence of Sphaeroforma arctica JP610.</title>
        <authorList>
            <consortium name="The Broad Institute Genome Sequencing Platform"/>
            <person name="Russ C."/>
            <person name="Cuomo C."/>
            <person name="Young S.K."/>
            <person name="Zeng Q."/>
            <person name="Gargeya S."/>
            <person name="Alvarado L."/>
            <person name="Berlin A."/>
            <person name="Chapman S.B."/>
            <person name="Chen Z."/>
            <person name="Freedman E."/>
            <person name="Gellesch M."/>
            <person name="Goldberg J."/>
            <person name="Griggs A."/>
            <person name="Gujja S."/>
            <person name="Heilman E."/>
            <person name="Heiman D."/>
            <person name="Howarth C."/>
            <person name="Mehta T."/>
            <person name="Neiman D."/>
            <person name="Pearson M."/>
            <person name="Roberts A."/>
            <person name="Saif S."/>
            <person name="Shea T."/>
            <person name="Shenoy N."/>
            <person name="Sisk P."/>
            <person name="Stolte C."/>
            <person name="Sykes S."/>
            <person name="White J."/>
            <person name="Yandava C."/>
            <person name="Burger G."/>
            <person name="Gray M.W."/>
            <person name="Holland P.W.H."/>
            <person name="King N."/>
            <person name="Lang F.B.F."/>
            <person name="Roger A.J."/>
            <person name="Ruiz-Trillo I."/>
            <person name="Haas B."/>
            <person name="Nusbaum C."/>
            <person name="Birren B."/>
        </authorList>
    </citation>
    <scope>NUCLEOTIDE SEQUENCE [LARGE SCALE GENOMIC DNA]</scope>
    <source>
        <strain evidence="14 15">JP610</strain>
    </source>
</reference>
<dbReference type="InterPro" id="IPR011032">
    <property type="entry name" value="GroES-like_sf"/>
</dbReference>
<dbReference type="AlphaFoldDB" id="A0A0L0FVA0"/>
<sequence>MLSQKSGLRLQHTFGSGSVYACRRLASTTAIPWPTFAKQLLYHRNGATTNVLQLEKNKLPEIQASDVGVAMLRSPVNPADVNAVEGVYPIRPPMPAVGGGEGVGVVVKVGEGVTDLKAGDWVIPRAAGALGTWQSHLVHAADNFVKVPNDIPAEYASILSVNPPTAFRMLEDFADLKEGDVVAQNGATSAVGRAVIQMCALKGVKTINLIRDRPNIEEVTADLKALGATYVVTDSSARLPETRAMLKKEKSAKLGLNCVGGKSCAQIVRYMGNNGVLVTYGGMAKEPVTLPTASQIFQNIKAIGFWMSQWYTERGKADRLRMVEDIAGM</sequence>
<gene>
    <name evidence="14" type="ORF">SARC_07148</name>
</gene>
<dbReference type="PANTHER" id="PTHR43981">
    <property type="entry name" value="ENOYL-[ACYL-CARRIER-PROTEIN] REDUCTASE, MITOCHONDRIAL"/>
    <property type="match status" value="1"/>
</dbReference>
<dbReference type="InterPro" id="IPR013149">
    <property type="entry name" value="ADH-like_C"/>
</dbReference>
<evidence type="ECO:0000256" key="3">
    <source>
        <dbReference type="ARBA" id="ARBA00022516"/>
    </source>
</evidence>
<dbReference type="FunFam" id="3.40.50.720:FF:000112">
    <property type="entry name" value="Enoyl-[acyl-carrier-protein] reductase 1, mitochondrial"/>
    <property type="match status" value="1"/>
</dbReference>
<evidence type="ECO:0000256" key="1">
    <source>
        <dbReference type="ARBA" id="ARBA00004173"/>
    </source>
</evidence>
<dbReference type="GO" id="GO:0141148">
    <property type="term" value="F:enoyl-[acyl-carrier-protein] reductase (NADPH) activity"/>
    <property type="evidence" value="ECO:0007669"/>
    <property type="project" value="UniProtKB-EC"/>
</dbReference>
<organism evidence="14 15">
    <name type="scientific">Sphaeroforma arctica JP610</name>
    <dbReference type="NCBI Taxonomy" id="667725"/>
    <lineage>
        <taxon>Eukaryota</taxon>
        <taxon>Ichthyosporea</taxon>
        <taxon>Ichthyophonida</taxon>
        <taxon>Sphaeroforma</taxon>
    </lineage>
</organism>
<keyword evidence="5" id="KW-0521">NADP</keyword>
<evidence type="ECO:0000256" key="10">
    <source>
        <dbReference type="ARBA" id="ARBA00023160"/>
    </source>
</evidence>
<accession>A0A0L0FVA0</accession>
<dbReference type="SUPFAM" id="SSF50129">
    <property type="entry name" value="GroES-like"/>
    <property type="match status" value="1"/>
</dbReference>
<dbReference type="PANTHER" id="PTHR43981:SF2">
    <property type="entry name" value="ENOYL-[ACYL-CARRIER-PROTEIN] REDUCTASE, MITOCHONDRIAL"/>
    <property type="match status" value="1"/>
</dbReference>
<dbReference type="EMBL" id="KQ242143">
    <property type="protein sequence ID" value="KNC80486.1"/>
    <property type="molecule type" value="Genomic_DNA"/>
</dbReference>
<dbReference type="Pfam" id="PF08240">
    <property type="entry name" value="ADH_N"/>
    <property type="match status" value="1"/>
</dbReference>
<keyword evidence="8" id="KW-0443">Lipid metabolism</keyword>
<comment type="catalytic activity">
    <reaction evidence="12">
        <text>a 2,3-saturated acyl-[ACP] + NADP(+) = a (2E)-enoyl-[ACP] + NADPH + H(+)</text>
        <dbReference type="Rhea" id="RHEA:22564"/>
        <dbReference type="Rhea" id="RHEA-COMP:9925"/>
        <dbReference type="Rhea" id="RHEA-COMP:9926"/>
        <dbReference type="ChEBI" id="CHEBI:15378"/>
        <dbReference type="ChEBI" id="CHEBI:57783"/>
        <dbReference type="ChEBI" id="CHEBI:58349"/>
        <dbReference type="ChEBI" id="CHEBI:78784"/>
        <dbReference type="ChEBI" id="CHEBI:78785"/>
        <dbReference type="EC" id="1.3.1.104"/>
    </reaction>
</comment>
<evidence type="ECO:0000256" key="2">
    <source>
        <dbReference type="ARBA" id="ARBA00010371"/>
    </source>
</evidence>
<keyword evidence="6" id="KW-0809">Transit peptide</keyword>
<keyword evidence="3" id="KW-0444">Lipid biosynthesis</keyword>
<evidence type="ECO:0000259" key="13">
    <source>
        <dbReference type="SMART" id="SM00829"/>
    </source>
</evidence>
<dbReference type="eggNOG" id="KOG0025">
    <property type="taxonomic scope" value="Eukaryota"/>
</dbReference>
<comment type="subcellular location">
    <subcellularLocation>
        <location evidence="1">Mitochondrion</location>
    </subcellularLocation>
</comment>
<evidence type="ECO:0000256" key="9">
    <source>
        <dbReference type="ARBA" id="ARBA00023128"/>
    </source>
</evidence>
<dbReference type="CDD" id="cd08290">
    <property type="entry name" value="ETR"/>
    <property type="match status" value="1"/>
</dbReference>
<dbReference type="InterPro" id="IPR036291">
    <property type="entry name" value="NAD(P)-bd_dom_sf"/>
</dbReference>
<evidence type="ECO:0000256" key="11">
    <source>
        <dbReference type="ARBA" id="ARBA00038963"/>
    </source>
</evidence>
<dbReference type="GeneID" id="25907652"/>
<dbReference type="GO" id="GO:0006633">
    <property type="term" value="P:fatty acid biosynthetic process"/>
    <property type="evidence" value="ECO:0007669"/>
    <property type="project" value="UniProtKB-KW"/>
</dbReference>
<dbReference type="EC" id="1.3.1.104" evidence="11"/>
<evidence type="ECO:0000256" key="8">
    <source>
        <dbReference type="ARBA" id="ARBA00023098"/>
    </source>
</evidence>